<feature type="domain" description="Flagellar basal-body/hook protein C-terminal" evidence="7">
    <location>
        <begin position="390"/>
        <end position="435"/>
    </location>
</feature>
<dbReference type="InterPro" id="IPR037058">
    <property type="entry name" value="Falgellar_hook_FlgE_sf"/>
</dbReference>
<feature type="domain" description="Flagellar hook protein FlgE D2" evidence="8">
    <location>
        <begin position="178"/>
        <end position="317"/>
    </location>
</feature>
<protein>
    <recommendedName>
        <fullName evidence="3 5">Flagellar hook protein FlgE</fullName>
    </recommendedName>
</protein>
<dbReference type="PANTHER" id="PTHR30435:SF1">
    <property type="entry name" value="FLAGELLAR HOOK PROTEIN FLGE"/>
    <property type="match status" value="1"/>
</dbReference>
<dbReference type="GO" id="GO:0005829">
    <property type="term" value="C:cytosol"/>
    <property type="evidence" value="ECO:0007669"/>
    <property type="project" value="TreeGrafter"/>
</dbReference>
<dbReference type="InterPro" id="IPR001444">
    <property type="entry name" value="Flag_bb_rod_N"/>
</dbReference>
<dbReference type="Gene3D" id="2.60.98.20">
    <property type="entry name" value="Flagellar hook protein FlgE"/>
    <property type="match status" value="1"/>
</dbReference>
<keyword evidence="4 5" id="KW-0975">Bacterial flagellum</keyword>
<evidence type="ECO:0000313" key="10">
    <source>
        <dbReference type="EMBL" id="CDZ78136.1"/>
    </source>
</evidence>
<dbReference type="Proteomes" id="UP000044071">
    <property type="component" value="Unassembled WGS sequence"/>
</dbReference>
<name>A0A078KYX1_9GAMM</name>
<sequence>MIFGTGLSGLKAASSDLAVVGNNIANSSTTGFKGSRALFADVYANSFYNGSNSIGDGVSVAGIQQTFGQGNLSFTNNSLDMAINGSGFFILHDNGSPVYTRAGAFGIDNKGFIVNNVQQRLQGLLADQNGNIGSIAGDLQLQTGNISPKTTTSITAGLNLYANSTPPTVAWTGGATPASDTYNNVTSSTIYDSLGNSHVLSMYFIHADGTAAAGSPNASSPANTENQWYVAFQLDNQNVPANVGATNSANLFRANFSSDGSFVGVSDVTNTPLANKLIPLTMNLTNGANPLNFTVDLSESTQFGSPFAVQSNTQDGYTTGQLNSVDIDQDGILFGRYTNGQSQKLGQIQLANFTNLNGLQPIGNTSWAETSASGQALIGNPGTASLGLVQSGALEDSNVDLTGELVNLITAQRYFQANAQTIRAGDTITQTIINIT</sequence>
<dbReference type="Pfam" id="PF07559">
    <property type="entry name" value="FlgE_D2"/>
    <property type="match status" value="1"/>
</dbReference>
<comment type="function">
    <text evidence="5">A flexible structure which links the flagellar filament to the drive apparatus in the basal body.</text>
</comment>
<feature type="domain" description="Flagellar hook protein FlgE/F/G-like D1" evidence="9">
    <location>
        <begin position="82"/>
        <end position="134"/>
    </location>
</feature>
<dbReference type="GO" id="GO:0071978">
    <property type="term" value="P:bacterial-type flagellum-dependent swarming motility"/>
    <property type="evidence" value="ECO:0007669"/>
    <property type="project" value="TreeGrafter"/>
</dbReference>
<dbReference type="InterPro" id="IPR011491">
    <property type="entry name" value="FlgE_D2"/>
</dbReference>
<evidence type="ECO:0000256" key="1">
    <source>
        <dbReference type="ARBA" id="ARBA00004117"/>
    </source>
</evidence>
<evidence type="ECO:0000259" key="9">
    <source>
        <dbReference type="Pfam" id="PF22692"/>
    </source>
</evidence>
<dbReference type="STRING" id="1034943.BN59_02443"/>
<keyword evidence="10" id="KW-0282">Flagellum</keyword>
<dbReference type="RefSeq" id="WP_043874678.1">
    <property type="nucleotide sequence ID" value="NZ_CCVW01000003.1"/>
</dbReference>
<dbReference type="InterPro" id="IPR020013">
    <property type="entry name" value="Flagellar_FlgE/F/G"/>
</dbReference>
<dbReference type="InterPro" id="IPR053967">
    <property type="entry name" value="LlgE_F_G-like_D1"/>
</dbReference>
<dbReference type="eggNOG" id="COG1749">
    <property type="taxonomic scope" value="Bacteria"/>
</dbReference>
<dbReference type="Pfam" id="PF22692">
    <property type="entry name" value="LlgE_F_G_D1"/>
    <property type="match status" value="1"/>
</dbReference>
<dbReference type="PANTHER" id="PTHR30435">
    <property type="entry name" value="FLAGELLAR PROTEIN"/>
    <property type="match status" value="1"/>
</dbReference>
<dbReference type="InterPro" id="IPR019776">
    <property type="entry name" value="Flagellar_basal_body_rod_CS"/>
</dbReference>
<dbReference type="NCBIfam" id="TIGR03506">
    <property type="entry name" value="FlgEFG_subfam"/>
    <property type="match status" value="1"/>
</dbReference>
<comment type="similarity">
    <text evidence="2 5">Belongs to the flagella basal body rod proteins family.</text>
</comment>
<keyword evidence="11" id="KW-1185">Reference proteome</keyword>
<keyword evidence="10" id="KW-0966">Cell projection</keyword>
<evidence type="ECO:0000313" key="11">
    <source>
        <dbReference type="Proteomes" id="UP000044071"/>
    </source>
</evidence>
<keyword evidence="10" id="KW-0969">Cilium</keyword>
<dbReference type="OrthoDB" id="8578401at2"/>
<dbReference type="InterPro" id="IPR037925">
    <property type="entry name" value="FlgE/F/G-like"/>
</dbReference>
<reference evidence="10 11" key="1">
    <citation type="submission" date="2014-06" db="EMBL/GenBank/DDBJ databases">
        <authorList>
            <person name="Urmite Genomes Urmite Genomes"/>
        </authorList>
    </citation>
    <scope>NUCLEOTIDE SEQUENCE [LARGE SCALE GENOMIC DNA]</scope>
</reference>
<dbReference type="GO" id="GO:0009424">
    <property type="term" value="C:bacterial-type flagellum hook"/>
    <property type="evidence" value="ECO:0007669"/>
    <property type="project" value="TreeGrafter"/>
</dbReference>
<evidence type="ECO:0000256" key="2">
    <source>
        <dbReference type="ARBA" id="ARBA00009677"/>
    </source>
</evidence>
<accession>A0A078KYX1</accession>
<evidence type="ECO:0000259" key="8">
    <source>
        <dbReference type="Pfam" id="PF07559"/>
    </source>
</evidence>
<evidence type="ECO:0000256" key="4">
    <source>
        <dbReference type="ARBA" id="ARBA00023143"/>
    </source>
</evidence>
<dbReference type="Pfam" id="PF00460">
    <property type="entry name" value="Flg_bb_rod"/>
    <property type="match status" value="1"/>
</dbReference>
<feature type="domain" description="Flagellar basal body rod protein N-terminal" evidence="6">
    <location>
        <begin position="5"/>
        <end position="33"/>
    </location>
</feature>
<evidence type="ECO:0000256" key="3">
    <source>
        <dbReference type="ARBA" id="ARBA00019015"/>
    </source>
</evidence>
<evidence type="ECO:0000256" key="5">
    <source>
        <dbReference type="RuleBase" id="RU362116"/>
    </source>
</evidence>
<proteinExistence type="inferred from homology"/>
<comment type="subcellular location">
    <subcellularLocation>
        <location evidence="1 5">Bacterial flagellum basal body</location>
    </subcellularLocation>
</comment>
<evidence type="ECO:0000259" key="6">
    <source>
        <dbReference type="Pfam" id="PF00460"/>
    </source>
</evidence>
<dbReference type="NCBIfam" id="NF004238">
    <property type="entry name" value="PRK05682.1-1"/>
    <property type="match status" value="1"/>
</dbReference>
<dbReference type="Pfam" id="PF06429">
    <property type="entry name" value="Flg_bbr_C"/>
    <property type="match status" value="1"/>
</dbReference>
<dbReference type="GO" id="GO:0009425">
    <property type="term" value="C:bacterial-type flagellum basal body"/>
    <property type="evidence" value="ECO:0007669"/>
    <property type="project" value="UniProtKB-SubCell"/>
</dbReference>
<dbReference type="AlphaFoldDB" id="A0A078KYX1"/>
<dbReference type="InterPro" id="IPR010930">
    <property type="entry name" value="Flg_bb/hook_C_dom"/>
</dbReference>
<gene>
    <name evidence="10" type="primary">flgE_2</name>
    <name evidence="10" type="ORF">BN59_02443</name>
</gene>
<dbReference type="EMBL" id="CCSB01000003">
    <property type="protein sequence ID" value="CDZ78136.1"/>
    <property type="molecule type" value="Genomic_DNA"/>
</dbReference>
<organism evidence="10 11">
    <name type="scientific">Legionella massiliensis</name>
    <dbReference type="NCBI Taxonomy" id="1034943"/>
    <lineage>
        <taxon>Bacteria</taxon>
        <taxon>Pseudomonadati</taxon>
        <taxon>Pseudomonadota</taxon>
        <taxon>Gammaproteobacteria</taxon>
        <taxon>Legionellales</taxon>
        <taxon>Legionellaceae</taxon>
        <taxon>Legionella</taxon>
    </lineage>
</organism>
<dbReference type="PROSITE" id="PS00588">
    <property type="entry name" value="FLAGELLA_BB_ROD"/>
    <property type="match status" value="1"/>
</dbReference>
<dbReference type="SUPFAM" id="SSF117143">
    <property type="entry name" value="Flagellar hook protein flgE"/>
    <property type="match status" value="1"/>
</dbReference>
<evidence type="ECO:0000259" key="7">
    <source>
        <dbReference type="Pfam" id="PF06429"/>
    </source>
</evidence>